<evidence type="ECO:0000313" key="18">
    <source>
        <dbReference type="EMBL" id="RIA93753.1"/>
    </source>
</evidence>
<evidence type="ECO:0000256" key="5">
    <source>
        <dbReference type="ARBA" id="ARBA00006288"/>
    </source>
</evidence>
<dbReference type="Gene3D" id="2.40.110.10">
    <property type="entry name" value="Butyryl-CoA Dehydrogenase, subunit A, domain 2"/>
    <property type="match status" value="1"/>
</dbReference>
<feature type="binding site" evidence="13">
    <location>
        <position position="206"/>
    </location>
    <ligand>
        <name>FAD</name>
        <dbReference type="ChEBI" id="CHEBI:57692"/>
    </ligand>
</feature>
<feature type="domain" description="Acyl-CoA oxidase C-alpha1" evidence="17">
    <location>
        <begin position="303"/>
        <end position="462"/>
    </location>
</feature>
<dbReference type="Gene3D" id="1.20.140.10">
    <property type="entry name" value="Butyryl-CoA Dehydrogenase, subunit A, domain 3"/>
    <property type="match status" value="2"/>
</dbReference>
<organism evidence="18 19">
    <name type="scientific">Glomus cerebriforme</name>
    <dbReference type="NCBI Taxonomy" id="658196"/>
    <lineage>
        <taxon>Eukaryota</taxon>
        <taxon>Fungi</taxon>
        <taxon>Fungi incertae sedis</taxon>
        <taxon>Mucoromycota</taxon>
        <taxon>Glomeromycotina</taxon>
        <taxon>Glomeromycetes</taxon>
        <taxon>Glomerales</taxon>
        <taxon>Glomeraceae</taxon>
        <taxon>Glomus</taxon>
    </lineage>
</organism>
<protein>
    <recommendedName>
        <fullName evidence="12">Acyl-coenzyme A oxidase</fullName>
    </recommendedName>
</protein>
<dbReference type="GO" id="GO:0003997">
    <property type="term" value="F:acyl-CoA oxidase activity"/>
    <property type="evidence" value="ECO:0007669"/>
    <property type="project" value="UniProtKB-EC"/>
</dbReference>
<sequence>MSKKNIALDRLTTIQNHISNQPQPTGPIDLSRERENASFSVKHMNWLFWGNKEFAEALQDAYLIIQRDPDLYFPGGHPFDLTIPEQREFTMKQIFRYRQLRKSLKNPLLLKALALAMCMYSESFNMKIYVHDDLFLQSFQLFGTAEQYDAYIDDILNWKIIGCFAMTELGHGSFLRGLETTATYDRETDEFIIHSPTLTATKVWIGMAGQTATHTIAICQTIIDGKKCGTNWFIVQLRDKKTGKLMPGVTAGDLGAKYGRNGLDNGWIQFSHIRIPRTNMMMKWAKVTKEGKYIPSINPAISYSTLIGERLSVLGTAISTCGQMLTIACRYGCVRRQGANDEQIMEYQSHHVRLMPCVASTYVIGIVNRMIINKWEGIMKLTQTNQEEFVSYLPDMHAISSGLKATLTWWGCEVLERVRRSMGGYAYSSYNNIGGAIGDWGVVTTGGGDNFVLIQQTARYLLGSLKQVSQGKKITGTVEFLNDIQQILSFTKSTLSDERQLLNLDYTLEIYTWLLTGEEERWNDNQVYLIKLGELYSYRFTLSEYIIGIKGYSTISQFKELVPILNKLGNLWAIHLIHDSLGLFLEEGYFNGEQAKMIKKCYLKLCKEIRKECIPLVDSWGFPDFILKAPLGKYDGDVYPAFLNTIKAAPDCIGVPSYWEKYIKNLTNPK</sequence>
<keyword evidence="8" id="KW-0276">Fatty acid metabolism</keyword>
<evidence type="ECO:0000256" key="2">
    <source>
        <dbReference type="ARBA" id="ARBA00001974"/>
    </source>
</evidence>
<dbReference type="GO" id="GO:0005504">
    <property type="term" value="F:fatty acid binding"/>
    <property type="evidence" value="ECO:0007669"/>
    <property type="project" value="TreeGrafter"/>
</dbReference>
<comment type="cofactor">
    <cofactor evidence="2">
        <name>FAD</name>
        <dbReference type="ChEBI" id="CHEBI:57692"/>
    </cofactor>
</comment>
<dbReference type="FunFam" id="2.40.110.10:FF:000003">
    <property type="entry name" value="Acyl-coenzyme A oxidase"/>
    <property type="match status" value="1"/>
</dbReference>
<evidence type="ECO:0000256" key="13">
    <source>
        <dbReference type="PIRSR" id="PIRSR000168-2"/>
    </source>
</evidence>
<evidence type="ECO:0000256" key="11">
    <source>
        <dbReference type="ARBA" id="ARBA00023140"/>
    </source>
</evidence>
<dbReference type="Pfam" id="PF02770">
    <property type="entry name" value="Acyl-CoA_dh_M"/>
    <property type="match status" value="1"/>
</dbReference>
<evidence type="ECO:0000256" key="10">
    <source>
        <dbReference type="ARBA" id="ARBA00023098"/>
    </source>
</evidence>
<dbReference type="PIRSF" id="PIRSF000168">
    <property type="entry name" value="Acyl-CoA_oxidase"/>
    <property type="match status" value="1"/>
</dbReference>
<feature type="domain" description="Acyl-CoA oxidase/dehydrogenase middle" evidence="15">
    <location>
        <begin position="163"/>
        <end position="271"/>
    </location>
</feature>
<reference evidence="18 19" key="1">
    <citation type="submission" date="2018-06" db="EMBL/GenBank/DDBJ databases">
        <title>Comparative genomics reveals the genomic features of Rhizophagus irregularis, R. cerebriforme, R. diaphanum and Gigaspora rosea, and their symbiotic lifestyle signature.</title>
        <authorList>
            <person name="Morin E."/>
            <person name="San Clemente H."/>
            <person name="Chen E.C.H."/>
            <person name="De La Providencia I."/>
            <person name="Hainaut M."/>
            <person name="Kuo A."/>
            <person name="Kohler A."/>
            <person name="Murat C."/>
            <person name="Tang N."/>
            <person name="Roy S."/>
            <person name="Loubradou J."/>
            <person name="Henrissat B."/>
            <person name="Grigoriev I.V."/>
            <person name="Corradi N."/>
            <person name="Roux C."/>
            <person name="Martin F.M."/>
        </authorList>
    </citation>
    <scope>NUCLEOTIDE SEQUENCE [LARGE SCALE GENOMIC DNA]</scope>
    <source>
        <strain evidence="18 19">DAOM 227022</strain>
    </source>
</reference>
<dbReference type="InterPro" id="IPR006091">
    <property type="entry name" value="Acyl-CoA_Oxase/DH_mid-dom"/>
</dbReference>
<comment type="similarity">
    <text evidence="5 12">Belongs to the acyl-CoA oxidase family.</text>
</comment>
<gene>
    <name evidence="18" type="ORF">C1645_690450</name>
</gene>
<dbReference type="Gene3D" id="1.10.540.10">
    <property type="entry name" value="Acyl-CoA dehydrogenase/oxidase, N-terminal domain"/>
    <property type="match status" value="1"/>
</dbReference>
<evidence type="ECO:0000259" key="16">
    <source>
        <dbReference type="Pfam" id="PF14749"/>
    </source>
</evidence>
<dbReference type="SUPFAM" id="SSF56645">
    <property type="entry name" value="Acyl-CoA dehydrogenase NM domain-like"/>
    <property type="match status" value="1"/>
</dbReference>
<evidence type="ECO:0000259" key="14">
    <source>
        <dbReference type="Pfam" id="PF01756"/>
    </source>
</evidence>
<dbReference type="PANTHER" id="PTHR10909">
    <property type="entry name" value="ELECTRON TRANSPORT OXIDOREDUCTASE"/>
    <property type="match status" value="1"/>
</dbReference>
<evidence type="ECO:0000256" key="1">
    <source>
        <dbReference type="ARBA" id="ARBA00001201"/>
    </source>
</evidence>
<comment type="catalytic activity">
    <reaction evidence="1">
        <text>a 2,3-saturated acyl-CoA + O2 = a (2E)-enoyl-CoA + H2O2</text>
        <dbReference type="Rhea" id="RHEA:38959"/>
        <dbReference type="ChEBI" id="CHEBI:15379"/>
        <dbReference type="ChEBI" id="CHEBI:16240"/>
        <dbReference type="ChEBI" id="CHEBI:58856"/>
        <dbReference type="ChEBI" id="CHEBI:65111"/>
        <dbReference type="EC" id="1.3.3.6"/>
    </reaction>
</comment>
<dbReference type="SUPFAM" id="SSF47203">
    <property type="entry name" value="Acyl-CoA dehydrogenase C-terminal domain-like"/>
    <property type="match status" value="2"/>
</dbReference>
<evidence type="ECO:0000256" key="9">
    <source>
        <dbReference type="ARBA" id="ARBA00023002"/>
    </source>
</evidence>
<dbReference type="InterPro" id="IPR029320">
    <property type="entry name" value="Acyl-CoA_ox_N"/>
</dbReference>
<dbReference type="InterPro" id="IPR002655">
    <property type="entry name" value="Acyl-CoA_oxidase_C"/>
</dbReference>
<dbReference type="GO" id="GO:0033540">
    <property type="term" value="P:fatty acid beta-oxidation using acyl-CoA oxidase"/>
    <property type="evidence" value="ECO:0007669"/>
    <property type="project" value="UniProtKB-UniPathway"/>
</dbReference>
<evidence type="ECO:0000259" key="17">
    <source>
        <dbReference type="Pfam" id="PF22924"/>
    </source>
</evidence>
<dbReference type="STRING" id="658196.A0A397T6D9"/>
<dbReference type="PANTHER" id="PTHR10909:SF352">
    <property type="entry name" value="ACYL-COENZYME A OXIDASE-LIKE PROTEIN"/>
    <property type="match status" value="1"/>
</dbReference>
<comment type="caution">
    <text evidence="18">The sequence shown here is derived from an EMBL/GenBank/DDBJ whole genome shotgun (WGS) entry which is preliminary data.</text>
</comment>
<keyword evidence="10" id="KW-0443">Lipid metabolism</keyword>
<evidence type="ECO:0000256" key="3">
    <source>
        <dbReference type="ARBA" id="ARBA00004275"/>
    </source>
</evidence>
<dbReference type="Pfam" id="PF14749">
    <property type="entry name" value="Acyl-CoA_ox_N"/>
    <property type="match status" value="1"/>
</dbReference>
<evidence type="ECO:0000256" key="6">
    <source>
        <dbReference type="ARBA" id="ARBA00022630"/>
    </source>
</evidence>
<evidence type="ECO:0000256" key="8">
    <source>
        <dbReference type="ARBA" id="ARBA00022832"/>
    </source>
</evidence>
<evidence type="ECO:0000313" key="19">
    <source>
        <dbReference type="Proteomes" id="UP000265703"/>
    </source>
</evidence>
<proteinExistence type="inferred from homology"/>
<dbReference type="OrthoDB" id="538336at2759"/>
<dbReference type="InterPro" id="IPR037069">
    <property type="entry name" value="AcylCoA_DH/ox_N_sf"/>
</dbReference>
<feature type="domain" description="Acyl-coenzyme A oxidase N-terminal" evidence="16">
    <location>
        <begin position="41"/>
        <end position="161"/>
    </location>
</feature>
<keyword evidence="19" id="KW-1185">Reference proteome</keyword>
<feature type="domain" description="Acyl-CoA oxidase C-terminal" evidence="14">
    <location>
        <begin position="518"/>
        <end position="667"/>
    </location>
</feature>
<keyword evidence="11" id="KW-0576">Peroxisome</keyword>
<evidence type="ECO:0000256" key="4">
    <source>
        <dbReference type="ARBA" id="ARBA00004846"/>
    </source>
</evidence>
<dbReference type="FunFam" id="1.20.140.10:FF:000007">
    <property type="entry name" value="Acyl-coenzyme A oxidase"/>
    <property type="match status" value="1"/>
</dbReference>
<comment type="pathway">
    <text evidence="4">Lipid metabolism; peroxisomal fatty acid beta-oxidation.</text>
</comment>
<dbReference type="UniPathway" id="UPA00661"/>
<name>A0A397T6D9_9GLOM</name>
<dbReference type="AlphaFoldDB" id="A0A397T6D9"/>
<dbReference type="InterPro" id="IPR009100">
    <property type="entry name" value="AcylCoA_DH/oxidase_NM_dom_sf"/>
</dbReference>
<keyword evidence="7 12" id="KW-0274">FAD</keyword>
<dbReference type="InterPro" id="IPR012258">
    <property type="entry name" value="Acyl-CoA_oxidase"/>
</dbReference>
<keyword evidence="6 12" id="KW-0285">Flavoprotein</keyword>
<comment type="subcellular location">
    <subcellularLocation>
        <location evidence="3">Peroxisome</location>
    </subcellularLocation>
</comment>
<dbReference type="EMBL" id="QKYT01000098">
    <property type="protein sequence ID" value="RIA93753.1"/>
    <property type="molecule type" value="Genomic_DNA"/>
</dbReference>
<evidence type="ECO:0000256" key="12">
    <source>
        <dbReference type="PIRNR" id="PIRNR000168"/>
    </source>
</evidence>
<dbReference type="GO" id="GO:0005777">
    <property type="term" value="C:peroxisome"/>
    <property type="evidence" value="ECO:0007669"/>
    <property type="project" value="UniProtKB-SubCell"/>
</dbReference>
<dbReference type="InterPro" id="IPR046373">
    <property type="entry name" value="Acyl-CoA_Oxase/DH_mid-dom_sf"/>
</dbReference>
<dbReference type="Pfam" id="PF01756">
    <property type="entry name" value="ACOX"/>
    <property type="match status" value="1"/>
</dbReference>
<dbReference type="InterPro" id="IPR036250">
    <property type="entry name" value="AcylCo_DH-like_C"/>
</dbReference>
<dbReference type="InterPro" id="IPR055060">
    <property type="entry name" value="ACOX_C_alpha1"/>
</dbReference>
<dbReference type="Proteomes" id="UP000265703">
    <property type="component" value="Unassembled WGS sequence"/>
</dbReference>
<evidence type="ECO:0000256" key="7">
    <source>
        <dbReference type="ARBA" id="ARBA00022827"/>
    </source>
</evidence>
<accession>A0A397T6D9</accession>
<dbReference type="GO" id="GO:0071949">
    <property type="term" value="F:FAD binding"/>
    <property type="evidence" value="ECO:0007669"/>
    <property type="project" value="InterPro"/>
</dbReference>
<dbReference type="Pfam" id="PF22924">
    <property type="entry name" value="ACOX_C_alpha1"/>
    <property type="match status" value="1"/>
</dbReference>
<evidence type="ECO:0000259" key="15">
    <source>
        <dbReference type="Pfam" id="PF02770"/>
    </source>
</evidence>
<keyword evidence="9" id="KW-0560">Oxidoreductase</keyword>
<feature type="binding site" evidence="13">
    <location>
        <position position="167"/>
    </location>
    <ligand>
        <name>FAD</name>
        <dbReference type="ChEBI" id="CHEBI:57692"/>
    </ligand>
</feature>
<dbReference type="GO" id="GO:0055088">
    <property type="term" value="P:lipid homeostasis"/>
    <property type="evidence" value="ECO:0007669"/>
    <property type="project" value="TreeGrafter"/>
</dbReference>